<dbReference type="PANTHER" id="PTHR11049:SF5">
    <property type="entry name" value="ACYL-COA THIOESTER HYDROLASE YCIA"/>
    <property type="match status" value="1"/>
</dbReference>
<dbReference type="GO" id="GO:0009062">
    <property type="term" value="P:fatty acid catabolic process"/>
    <property type="evidence" value="ECO:0007669"/>
    <property type="project" value="TreeGrafter"/>
</dbReference>
<dbReference type="GO" id="GO:0005829">
    <property type="term" value="C:cytosol"/>
    <property type="evidence" value="ECO:0007669"/>
    <property type="project" value="TreeGrafter"/>
</dbReference>
<dbReference type="SUPFAM" id="SSF54637">
    <property type="entry name" value="Thioesterase/thiol ester dehydrase-isomerase"/>
    <property type="match status" value="1"/>
</dbReference>
<dbReference type="PANTHER" id="PTHR11049">
    <property type="entry name" value="ACYL COENZYME A THIOESTER HYDROLASE"/>
    <property type="match status" value="1"/>
</dbReference>
<name>A0A1N7LX89_9PROT</name>
<dbReference type="EMBL" id="FTOA01000003">
    <property type="protein sequence ID" value="SIS78399.1"/>
    <property type="molecule type" value="Genomic_DNA"/>
</dbReference>
<evidence type="ECO:0000259" key="4">
    <source>
        <dbReference type="PROSITE" id="PS51770"/>
    </source>
</evidence>
<dbReference type="CDD" id="cd03442">
    <property type="entry name" value="BFIT_BACH"/>
    <property type="match status" value="1"/>
</dbReference>
<reference evidence="5 6" key="1">
    <citation type="submission" date="2017-01" db="EMBL/GenBank/DDBJ databases">
        <authorList>
            <person name="Mah S.A."/>
            <person name="Swanson W.J."/>
            <person name="Moy G.W."/>
            <person name="Vacquier V.D."/>
        </authorList>
    </citation>
    <scope>NUCLEOTIDE SEQUENCE [LARGE SCALE GENOMIC DNA]</scope>
    <source>
        <strain evidence="5 6">DSM 11589</strain>
    </source>
</reference>
<evidence type="ECO:0000256" key="2">
    <source>
        <dbReference type="ARBA" id="ARBA00022801"/>
    </source>
</evidence>
<dbReference type="OrthoDB" id="9801856at2"/>
<dbReference type="Proteomes" id="UP000185678">
    <property type="component" value="Unassembled WGS sequence"/>
</dbReference>
<dbReference type="RefSeq" id="WP_076400357.1">
    <property type="nucleotide sequence ID" value="NZ_FTOA01000003.1"/>
</dbReference>
<dbReference type="GO" id="GO:0006637">
    <property type="term" value="P:acyl-CoA metabolic process"/>
    <property type="evidence" value="ECO:0007669"/>
    <property type="project" value="TreeGrafter"/>
</dbReference>
<dbReference type="InterPro" id="IPR040170">
    <property type="entry name" value="Cytosol_ACT"/>
</dbReference>
<dbReference type="InterPro" id="IPR006683">
    <property type="entry name" value="Thioestr_dom"/>
</dbReference>
<dbReference type="GO" id="GO:0052816">
    <property type="term" value="F:long-chain fatty acyl-CoA hydrolase activity"/>
    <property type="evidence" value="ECO:0007669"/>
    <property type="project" value="TreeGrafter"/>
</dbReference>
<proteinExistence type="inferred from homology"/>
<dbReference type="InterPro" id="IPR029069">
    <property type="entry name" value="HotDog_dom_sf"/>
</dbReference>
<dbReference type="PROSITE" id="PS51770">
    <property type="entry name" value="HOTDOG_ACOT"/>
    <property type="match status" value="1"/>
</dbReference>
<organism evidence="5 6">
    <name type="scientific">Insolitispirillum peregrinum</name>
    <dbReference type="NCBI Taxonomy" id="80876"/>
    <lineage>
        <taxon>Bacteria</taxon>
        <taxon>Pseudomonadati</taxon>
        <taxon>Pseudomonadota</taxon>
        <taxon>Alphaproteobacteria</taxon>
        <taxon>Rhodospirillales</taxon>
        <taxon>Novispirillaceae</taxon>
        <taxon>Insolitispirillum</taxon>
    </lineage>
</organism>
<protein>
    <submittedName>
        <fullName evidence="5">Acyl-CoA thioesterase YciA</fullName>
    </submittedName>
</protein>
<evidence type="ECO:0000313" key="5">
    <source>
        <dbReference type="EMBL" id="SIS78399.1"/>
    </source>
</evidence>
<evidence type="ECO:0000256" key="3">
    <source>
        <dbReference type="PROSITE-ProRule" id="PRU01106"/>
    </source>
</evidence>
<dbReference type="STRING" id="80876.SAMN05421779_103609"/>
<gene>
    <name evidence="5" type="ORF">SAMN05421779_103609</name>
</gene>
<dbReference type="InterPro" id="IPR033120">
    <property type="entry name" value="HOTDOG_ACOT"/>
</dbReference>
<accession>A0A1N7LX89</accession>
<keyword evidence="2 3" id="KW-0378">Hydrolase</keyword>
<keyword evidence="6" id="KW-1185">Reference proteome</keyword>
<dbReference type="AlphaFoldDB" id="A0A1N7LX89"/>
<evidence type="ECO:0000313" key="6">
    <source>
        <dbReference type="Proteomes" id="UP000185678"/>
    </source>
</evidence>
<dbReference type="Gene3D" id="3.10.129.10">
    <property type="entry name" value="Hotdog Thioesterase"/>
    <property type="match status" value="1"/>
</dbReference>
<evidence type="ECO:0000256" key="1">
    <source>
        <dbReference type="ARBA" id="ARBA00010458"/>
    </source>
</evidence>
<sequence length="138" mass="14803">MSETVHPLSGSTPAGPTGEVSIRTIAMPADTNPSGDVFGGWLMSQMDLAGGTFARYCAGGRVATVAVDGFTFHKPVFVGDELTCYCHEVRRGRTSLAIAVEAWVRRMDSDVHEKVTEGLFTFVAIDDNRHKRVIGTGA</sequence>
<dbReference type="Pfam" id="PF03061">
    <property type="entry name" value="4HBT"/>
    <property type="match status" value="1"/>
</dbReference>
<feature type="domain" description="HotDog ACOT-type" evidence="4">
    <location>
        <begin position="16"/>
        <end position="128"/>
    </location>
</feature>
<comment type="similarity">
    <text evidence="1">Belongs to the acyl coenzyme A hydrolase family.</text>
</comment>